<name>C7M1L6_ACIFD</name>
<dbReference type="RefSeq" id="WP_012784184.1">
    <property type="nucleotide sequence ID" value="NC_013124.1"/>
</dbReference>
<feature type="domain" description="MaoC-like" evidence="6">
    <location>
        <begin position="546"/>
        <end position="638"/>
    </location>
</feature>
<protein>
    <submittedName>
        <fullName evidence="7">Phenylacetic acid degradation protein paaN</fullName>
    </submittedName>
</protein>
<keyword evidence="8" id="KW-1185">Reference proteome</keyword>
<evidence type="ECO:0000256" key="3">
    <source>
        <dbReference type="ARBA" id="ARBA00023002"/>
    </source>
</evidence>
<evidence type="ECO:0000259" key="6">
    <source>
        <dbReference type="Pfam" id="PF01575"/>
    </source>
</evidence>
<comment type="similarity">
    <text evidence="1">Belongs to the enoyl-CoA hydratase/isomerase family.</text>
</comment>
<dbReference type="InterPro" id="IPR015590">
    <property type="entry name" value="Aldehyde_DH_dom"/>
</dbReference>
<evidence type="ECO:0000256" key="2">
    <source>
        <dbReference type="ARBA" id="ARBA00009986"/>
    </source>
</evidence>
<dbReference type="SUPFAM" id="SSF54637">
    <property type="entry name" value="Thioesterase/thiol ester dehydrase-isomerase"/>
    <property type="match status" value="1"/>
</dbReference>
<feature type="compositionally biased region" description="Gly residues" evidence="4">
    <location>
        <begin position="476"/>
        <end position="485"/>
    </location>
</feature>
<dbReference type="eggNOG" id="COG1012">
    <property type="taxonomic scope" value="Bacteria"/>
</dbReference>
<dbReference type="InterPro" id="IPR002539">
    <property type="entry name" value="MaoC-like_dom"/>
</dbReference>
<dbReference type="EMBL" id="CP001631">
    <property type="protein sequence ID" value="ACU53065.1"/>
    <property type="molecule type" value="Genomic_DNA"/>
</dbReference>
<feature type="compositionally biased region" description="Low complexity" evidence="4">
    <location>
        <begin position="465"/>
        <end position="475"/>
    </location>
</feature>
<dbReference type="PANTHER" id="PTHR43111">
    <property type="entry name" value="ALDEHYDE DEHYDROGENASE B-RELATED"/>
    <property type="match status" value="1"/>
</dbReference>
<dbReference type="InterPro" id="IPR016162">
    <property type="entry name" value="Ald_DH_N"/>
</dbReference>
<accession>C7M1L6</accession>
<proteinExistence type="inferred from homology"/>
<dbReference type="InterPro" id="IPR011966">
    <property type="entry name" value="PaaN-DH"/>
</dbReference>
<dbReference type="STRING" id="525909.Afer_0094"/>
<dbReference type="NCBIfam" id="TIGR02278">
    <property type="entry name" value="PaaN-DH"/>
    <property type="match status" value="1"/>
</dbReference>
<feature type="domain" description="Aldehyde dehydrogenase" evidence="5">
    <location>
        <begin position="21"/>
        <end position="444"/>
    </location>
</feature>
<keyword evidence="3" id="KW-0560">Oxidoreductase</keyword>
<dbReference type="Proteomes" id="UP000000771">
    <property type="component" value="Chromosome"/>
</dbReference>
<dbReference type="InterPro" id="IPR016161">
    <property type="entry name" value="Ald_DH/histidinol_DH"/>
</dbReference>
<dbReference type="Gene3D" id="3.40.605.10">
    <property type="entry name" value="Aldehyde Dehydrogenase, Chain A, domain 1"/>
    <property type="match status" value="1"/>
</dbReference>
<dbReference type="Gene3D" id="3.10.129.10">
    <property type="entry name" value="Hotdog Thioesterase"/>
    <property type="match status" value="1"/>
</dbReference>
<evidence type="ECO:0000313" key="7">
    <source>
        <dbReference type="EMBL" id="ACU53065.1"/>
    </source>
</evidence>
<dbReference type="HOGENOM" id="CLU_025047_0_0_11"/>
<organism evidence="7 8">
    <name type="scientific">Acidimicrobium ferrooxidans (strain DSM 10331 / JCM 15462 / NBRC 103882 / ICP)</name>
    <dbReference type="NCBI Taxonomy" id="525909"/>
    <lineage>
        <taxon>Bacteria</taxon>
        <taxon>Bacillati</taxon>
        <taxon>Actinomycetota</taxon>
        <taxon>Acidimicrobiia</taxon>
        <taxon>Acidimicrobiales</taxon>
        <taxon>Acidimicrobiaceae</taxon>
        <taxon>Acidimicrobium</taxon>
    </lineage>
</organism>
<dbReference type="OrthoDB" id="9759612at2"/>
<dbReference type="InterPro" id="IPR016163">
    <property type="entry name" value="Ald_DH_C"/>
</dbReference>
<evidence type="ECO:0000313" key="8">
    <source>
        <dbReference type="Proteomes" id="UP000000771"/>
    </source>
</evidence>
<dbReference type="SUPFAM" id="SSF53720">
    <property type="entry name" value="ALDH-like"/>
    <property type="match status" value="1"/>
</dbReference>
<dbReference type="eggNOG" id="COG2030">
    <property type="taxonomic scope" value="Bacteria"/>
</dbReference>
<evidence type="ECO:0000256" key="4">
    <source>
        <dbReference type="SAM" id="MobiDB-lite"/>
    </source>
</evidence>
<sequence>MQTLGSFVEDSWWFSTDPGQPVLDATTGEEVARLATRGLPTEAMVRFARDVGGPALRALGFQDRGALLGALGAYLSEHVDTLHDASAVAGATARDAWFDVEGGIGVLYSYASLAKRSLPEGNVLRDGEVERLDRGGRFAGRHIFVPRRGVEVQINAFNFPVWGPLEKLAPALLAGMPTIIKPASQTAPVTHRLVQLIIDSGLLPPGALQLVAGGAEDLLDHLGPQDTIAFTGSAATAELLRSHPSVRTRGTHLTVETDSLNASILGPDAVPGTNEFDLYVSQLVDELTIKAGQRCTAIRRALVPASLVGPVVEAATERLSAVTVGDPRRPDVVMGPLASLAQRAEVRARIDELARAADVVVGGDLDDVLGADPERGAFVAPTLLVARDADRDEPHRIEAFGPVATVLGYQDPQHAAKLAARGAGSLVASVVSADARVVDELVMELAPWHGRILVLDATSAPASTGHGSPLPRLLHGGPGRAGGGEELGGMRAVTRHLARTAVQGTPSVLGRIAAQWVPGAPRHLGEHPFRKPTSALQLGDAISAGPRIVTADDIAAFAALSGDHFYAHTNPEAAAANPLFGGIVAHGYLVVSLAAGLFVDPEPGPVLANYGVDNLRFLTPVRPGDALSVTLTAKEITPRAGMPYDEVRWDAEVTRDGDGAIVARYDVLTMVARTWPLEADPEESAPRG</sequence>
<comment type="similarity">
    <text evidence="2">Belongs to the aldehyde dehydrogenase family.</text>
</comment>
<dbReference type="Gene3D" id="3.40.309.10">
    <property type="entry name" value="Aldehyde Dehydrogenase, Chain A, domain 2"/>
    <property type="match status" value="1"/>
</dbReference>
<dbReference type="InterPro" id="IPR029069">
    <property type="entry name" value="HotDog_dom_sf"/>
</dbReference>
<reference evidence="7 8" key="1">
    <citation type="journal article" date="2009" name="Stand. Genomic Sci.">
        <title>Complete genome sequence of Acidimicrobium ferrooxidans type strain (ICP).</title>
        <authorList>
            <person name="Clum A."/>
            <person name="Nolan M."/>
            <person name="Lang E."/>
            <person name="Glavina Del Rio T."/>
            <person name="Tice H."/>
            <person name="Copeland A."/>
            <person name="Cheng J.F."/>
            <person name="Lucas S."/>
            <person name="Chen F."/>
            <person name="Bruce D."/>
            <person name="Goodwin L."/>
            <person name="Pitluck S."/>
            <person name="Ivanova N."/>
            <person name="Mavrommatis K."/>
            <person name="Mikhailova N."/>
            <person name="Pati A."/>
            <person name="Chen A."/>
            <person name="Palaniappan K."/>
            <person name="Goker M."/>
            <person name="Spring S."/>
            <person name="Land M."/>
            <person name="Hauser L."/>
            <person name="Chang Y.J."/>
            <person name="Jeffries C.C."/>
            <person name="Chain P."/>
            <person name="Bristow J."/>
            <person name="Eisen J.A."/>
            <person name="Markowitz V."/>
            <person name="Hugenholtz P."/>
            <person name="Kyrpides N.C."/>
            <person name="Klenk H.P."/>
            <person name="Lapidus A."/>
        </authorList>
    </citation>
    <scope>NUCLEOTIDE SEQUENCE [LARGE SCALE GENOMIC DNA]</scope>
    <source>
        <strain evidence="8">DSM 10331 / JCM 15462 / NBRC 103882 / ICP</strain>
    </source>
</reference>
<evidence type="ECO:0000259" key="5">
    <source>
        <dbReference type="Pfam" id="PF00171"/>
    </source>
</evidence>
<dbReference type="Pfam" id="PF00171">
    <property type="entry name" value="Aldedh"/>
    <property type="match status" value="1"/>
</dbReference>
<dbReference type="Pfam" id="PF01575">
    <property type="entry name" value="MaoC_dehydratas"/>
    <property type="match status" value="1"/>
</dbReference>
<dbReference type="CDD" id="cd07128">
    <property type="entry name" value="ALDH_MaoC-N"/>
    <property type="match status" value="1"/>
</dbReference>
<dbReference type="AlphaFoldDB" id="C7M1L6"/>
<dbReference type="NCBIfam" id="NF008868">
    <property type="entry name" value="PRK11903.1"/>
    <property type="match status" value="1"/>
</dbReference>
<dbReference type="PANTHER" id="PTHR43111:SF1">
    <property type="entry name" value="ALDEHYDE DEHYDROGENASE B-RELATED"/>
    <property type="match status" value="1"/>
</dbReference>
<dbReference type="GO" id="GO:0016620">
    <property type="term" value="F:oxidoreductase activity, acting on the aldehyde or oxo group of donors, NAD or NADP as acceptor"/>
    <property type="evidence" value="ECO:0007669"/>
    <property type="project" value="InterPro"/>
</dbReference>
<dbReference type="KEGG" id="afo:Afer_0094"/>
<feature type="region of interest" description="Disordered" evidence="4">
    <location>
        <begin position="460"/>
        <end position="485"/>
    </location>
</feature>
<evidence type="ECO:0000256" key="1">
    <source>
        <dbReference type="ARBA" id="ARBA00005254"/>
    </source>
</evidence>
<gene>
    <name evidence="7" type="ordered locus">Afer_0094</name>
</gene>